<dbReference type="SUPFAM" id="SSF161098">
    <property type="entry name" value="MetI-like"/>
    <property type="match status" value="1"/>
</dbReference>
<dbReference type="PANTHER" id="PTHR43163:SF6">
    <property type="entry name" value="DIPEPTIDE TRANSPORT SYSTEM PERMEASE PROTEIN DPPB-RELATED"/>
    <property type="match status" value="1"/>
</dbReference>
<dbReference type="CDD" id="cd06261">
    <property type="entry name" value="TM_PBP2"/>
    <property type="match status" value="1"/>
</dbReference>
<dbReference type="Pfam" id="PF19300">
    <property type="entry name" value="BPD_transp_1_N"/>
    <property type="match status" value="1"/>
</dbReference>
<dbReference type="OrthoDB" id="9772184at2"/>
<evidence type="ECO:0000256" key="6">
    <source>
        <dbReference type="ARBA" id="ARBA00023136"/>
    </source>
</evidence>
<feature type="domain" description="ABC transmembrane type-1" evidence="8">
    <location>
        <begin position="95"/>
        <end position="306"/>
    </location>
</feature>
<feature type="transmembrane region" description="Helical" evidence="7">
    <location>
        <begin position="135"/>
        <end position="159"/>
    </location>
</feature>
<evidence type="ECO:0000256" key="7">
    <source>
        <dbReference type="RuleBase" id="RU363032"/>
    </source>
</evidence>
<keyword evidence="5 7" id="KW-1133">Transmembrane helix</keyword>
<gene>
    <name evidence="9" type="primary">appB</name>
    <name evidence="9" type="ORF">KDA_10240</name>
</gene>
<evidence type="ECO:0000259" key="8">
    <source>
        <dbReference type="PROSITE" id="PS50928"/>
    </source>
</evidence>
<feature type="transmembrane region" description="Helical" evidence="7">
    <location>
        <begin position="287"/>
        <end position="310"/>
    </location>
</feature>
<name>A0A402B2E9_9CHLR</name>
<feature type="transmembrane region" description="Helical" evidence="7">
    <location>
        <begin position="179"/>
        <end position="200"/>
    </location>
</feature>
<keyword evidence="4 7" id="KW-0812">Transmembrane</keyword>
<accession>A0A402B2E9</accession>
<keyword evidence="6 7" id="KW-0472">Membrane</keyword>
<dbReference type="InterPro" id="IPR045621">
    <property type="entry name" value="BPD_transp_1_N"/>
</dbReference>
<evidence type="ECO:0000256" key="5">
    <source>
        <dbReference type="ARBA" id="ARBA00022989"/>
    </source>
</evidence>
<dbReference type="EMBL" id="BIFT01000001">
    <property type="protein sequence ID" value="GCE25540.1"/>
    <property type="molecule type" value="Genomic_DNA"/>
</dbReference>
<dbReference type="RefSeq" id="WP_126626113.1">
    <property type="nucleotide sequence ID" value="NZ_BIFT01000001.1"/>
</dbReference>
<feature type="transmembrane region" description="Helical" evidence="7">
    <location>
        <begin position="12"/>
        <end position="30"/>
    </location>
</feature>
<comment type="caution">
    <text evidence="9">The sequence shown here is derived from an EMBL/GenBank/DDBJ whole genome shotgun (WGS) entry which is preliminary data.</text>
</comment>
<organism evidence="9 10">
    <name type="scientific">Dictyobacter alpinus</name>
    <dbReference type="NCBI Taxonomy" id="2014873"/>
    <lineage>
        <taxon>Bacteria</taxon>
        <taxon>Bacillati</taxon>
        <taxon>Chloroflexota</taxon>
        <taxon>Ktedonobacteria</taxon>
        <taxon>Ktedonobacterales</taxon>
        <taxon>Dictyobacteraceae</taxon>
        <taxon>Dictyobacter</taxon>
    </lineage>
</organism>
<dbReference type="GO" id="GO:0005886">
    <property type="term" value="C:plasma membrane"/>
    <property type="evidence" value="ECO:0007669"/>
    <property type="project" value="UniProtKB-SubCell"/>
</dbReference>
<comment type="subcellular location">
    <subcellularLocation>
        <location evidence="1 7">Cell membrane</location>
        <topology evidence="1 7">Multi-pass membrane protein</topology>
    </subcellularLocation>
</comment>
<keyword evidence="3" id="KW-1003">Cell membrane</keyword>
<keyword evidence="2 7" id="KW-0813">Transport</keyword>
<evidence type="ECO:0000256" key="4">
    <source>
        <dbReference type="ARBA" id="ARBA00022692"/>
    </source>
</evidence>
<keyword evidence="10" id="KW-1185">Reference proteome</keyword>
<dbReference type="PROSITE" id="PS50928">
    <property type="entry name" value="ABC_TM1"/>
    <property type="match status" value="1"/>
</dbReference>
<dbReference type="InterPro" id="IPR035906">
    <property type="entry name" value="MetI-like_sf"/>
</dbReference>
<dbReference type="GO" id="GO:0055085">
    <property type="term" value="P:transmembrane transport"/>
    <property type="evidence" value="ECO:0007669"/>
    <property type="project" value="InterPro"/>
</dbReference>
<dbReference type="Proteomes" id="UP000287171">
    <property type="component" value="Unassembled WGS sequence"/>
</dbReference>
<dbReference type="AlphaFoldDB" id="A0A402B2E9"/>
<evidence type="ECO:0000313" key="9">
    <source>
        <dbReference type="EMBL" id="GCE25540.1"/>
    </source>
</evidence>
<feature type="transmembrane region" description="Helical" evidence="7">
    <location>
        <begin position="101"/>
        <end position="123"/>
    </location>
</feature>
<evidence type="ECO:0000256" key="1">
    <source>
        <dbReference type="ARBA" id="ARBA00004651"/>
    </source>
</evidence>
<evidence type="ECO:0000256" key="3">
    <source>
        <dbReference type="ARBA" id="ARBA00022475"/>
    </source>
</evidence>
<evidence type="ECO:0000313" key="10">
    <source>
        <dbReference type="Proteomes" id="UP000287171"/>
    </source>
</evidence>
<reference evidence="10" key="1">
    <citation type="submission" date="2018-12" db="EMBL/GenBank/DDBJ databases">
        <title>Tengunoibacter tsumagoiensis gen. nov., sp. nov., Dictyobacter kobayashii sp. nov., D. alpinus sp. nov., and D. joshuensis sp. nov. and description of Dictyobacteraceae fam. nov. within the order Ktedonobacterales isolated from Tengu-no-mugimeshi.</title>
        <authorList>
            <person name="Wang C.M."/>
            <person name="Zheng Y."/>
            <person name="Sakai Y."/>
            <person name="Toyoda A."/>
            <person name="Minakuchi Y."/>
            <person name="Abe K."/>
            <person name="Yokota A."/>
            <person name="Yabe S."/>
        </authorList>
    </citation>
    <scope>NUCLEOTIDE SEQUENCE [LARGE SCALE GENOMIC DNA]</scope>
    <source>
        <strain evidence="10">Uno16</strain>
    </source>
</reference>
<dbReference type="Gene3D" id="1.10.3720.10">
    <property type="entry name" value="MetI-like"/>
    <property type="match status" value="1"/>
</dbReference>
<dbReference type="InterPro" id="IPR000515">
    <property type="entry name" value="MetI-like"/>
</dbReference>
<comment type="similarity">
    <text evidence="7">Belongs to the binding-protein-dependent transport system permease family.</text>
</comment>
<evidence type="ECO:0000256" key="2">
    <source>
        <dbReference type="ARBA" id="ARBA00022448"/>
    </source>
</evidence>
<sequence>MGQYLIRRLLQAIPLLILTSILMFLLIHAIPGGPEAVYDNPNLDAAGRQALRASFGLNDPLPIQYIKWIGNALHGNFGNSLYTSQPVGEVLAQRFPATLELFLTAFVLSLLMTVVLGTASAAYQGKPLDYTLTSLAYFGISMPIFLLGLLMQDVFASSLNWLPPSGTATLGYTFSPFNAFLDHLMHLVMPMIVLAVTFTARWSRYLRTSMIDVTRQDYMRTGKAKGVAPGRLLLQHALRNAVIPLITIVAIDFGSVAGGAAITEGVFAWPGMGQLFIDSLNRRDYPVLLTALLLSAIFVILFNLLADILYGVMDPRIRYS</sequence>
<dbReference type="Pfam" id="PF00528">
    <property type="entry name" value="BPD_transp_1"/>
    <property type="match status" value="1"/>
</dbReference>
<protein>
    <submittedName>
        <fullName evidence="9">Oligopeptide transport system permease protein AppB</fullName>
    </submittedName>
</protein>
<feature type="transmembrane region" description="Helical" evidence="7">
    <location>
        <begin position="241"/>
        <end position="267"/>
    </location>
</feature>
<dbReference type="PANTHER" id="PTHR43163">
    <property type="entry name" value="DIPEPTIDE TRANSPORT SYSTEM PERMEASE PROTEIN DPPB-RELATED"/>
    <property type="match status" value="1"/>
</dbReference>
<proteinExistence type="inferred from homology"/>